<dbReference type="InterPro" id="IPR011048">
    <property type="entry name" value="Haem_d1_sf"/>
</dbReference>
<dbReference type="InterPro" id="IPR015943">
    <property type="entry name" value="WD40/YVTN_repeat-like_dom_sf"/>
</dbReference>
<dbReference type="STRING" id="1117702.AQZ52_13320"/>
<dbReference type="EMBL" id="LLZS01000008">
    <property type="protein sequence ID" value="KUR70810.1"/>
    <property type="molecule type" value="Genomic_DNA"/>
</dbReference>
<evidence type="ECO:0000313" key="2">
    <source>
        <dbReference type="EMBL" id="KUR70810.1"/>
    </source>
</evidence>
<dbReference type="AlphaFoldDB" id="A0A117UTY8"/>
<evidence type="ECO:0008006" key="4">
    <source>
        <dbReference type="Google" id="ProtNLM"/>
    </source>
</evidence>
<keyword evidence="3" id="KW-1185">Reference proteome</keyword>
<name>A0A117UTY8_9SPHN</name>
<evidence type="ECO:0000256" key="1">
    <source>
        <dbReference type="SAM" id="SignalP"/>
    </source>
</evidence>
<feature type="signal peptide" evidence="1">
    <location>
        <begin position="1"/>
        <end position="20"/>
    </location>
</feature>
<feature type="chain" id="PRO_5007156951" description="SMP-30/Gluconolactonase/LRE-like region domain-containing protein" evidence="1">
    <location>
        <begin position="21"/>
        <end position="310"/>
    </location>
</feature>
<comment type="caution">
    <text evidence="2">The sequence shown here is derived from an EMBL/GenBank/DDBJ whole genome shotgun (WGS) entry which is preliminary data.</text>
</comment>
<sequence length="310" mass="32668">MRTLKTLFLTAALIPGIATAKDAPKPVVLTVPGFADFLAIDGDTVWATNRFSVEQWSLKGKTLEAPMGRPCGGMSVDYGSLWVADCPEGAVKRIDTRTGKLLAVISTGIANNMEGELNTVTGAGSAWIASEASGKIARIDAATNKVVATIPTASGSWYLTFGLGALWAVSGKQQLLSRIDPATNTVTGTVALGKMPGFLVAGEGAVWVQEQGDGTVAKVDPATMTVTMRIKVGDNLKYGDIDVGDGKVWLRTTDDQEFVVIDAQTGAILSRVGKPVHSGGLRWTPGGAWTSAHDFHLLTWWPKGSETVKP</sequence>
<proteinExistence type="predicted"/>
<dbReference type="Proteomes" id="UP000058012">
    <property type="component" value="Unassembled WGS sequence"/>
</dbReference>
<dbReference type="PANTHER" id="PTHR47197">
    <property type="entry name" value="PROTEIN NIRF"/>
    <property type="match status" value="1"/>
</dbReference>
<dbReference type="SUPFAM" id="SSF63829">
    <property type="entry name" value="Calcium-dependent phosphotriesterase"/>
    <property type="match status" value="1"/>
</dbReference>
<dbReference type="RefSeq" id="WP_067911605.1">
    <property type="nucleotide sequence ID" value="NZ_KQ954245.1"/>
</dbReference>
<accession>A0A117UTY8</accession>
<dbReference type="Gene3D" id="2.130.10.10">
    <property type="entry name" value="YVTN repeat-like/Quinoprotein amine dehydrogenase"/>
    <property type="match status" value="1"/>
</dbReference>
<gene>
    <name evidence="2" type="ORF">AQZ52_13320</name>
</gene>
<dbReference type="InterPro" id="IPR051200">
    <property type="entry name" value="Host-pathogen_enzymatic-act"/>
</dbReference>
<evidence type="ECO:0000313" key="3">
    <source>
        <dbReference type="Proteomes" id="UP000058012"/>
    </source>
</evidence>
<dbReference type="SUPFAM" id="SSF51004">
    <property type="entry name" value="C-terminal (heme d1) domain of cytochrome cd1-nitrite reductase"/>
    <property type="match status" value="1"/>
</dbReference>
<reference evidence="2 3" key="1">
    <citation type="submission" date="2015-10" db="EMBL/GenBank/DDBJ databases">
        <title>Draft genome sequence of Novosphingobium fuchskuhlense DSM 25065 isolated from a surface water sample of the southwest basin of Lake Grosse Fuchskuhle.</title>
        <authorList>
            <person name="Ruckert C."/>
            <person name="Winkler A."/>
            <person name="Glaeser J."/>
            <person name="Grossart H.-P."/>
            <person name="Kalinowski J."/>
            <person name="Glaeser S."/>
        </authorList>
    </citation>
    <scope>NUCLEOTIDE SEQUENCE [LARGE SCALE GENOMIC DNA]</scope>
    <source>
        <strain evidence="2 3">FNE08-7</strain>
    </source>
</reference>
<dbReference type="PANTHER" id="PTHR47197:SF3">
    <property type="entry name" value="DIHYDRO-HEME D1 DEHYDROGENASE"/>
    <property type="match status" value="1"/>
</dbReference>
<organism evidence="2 3">
    <name type="scientific">Novosphingobium fuchskuhlense</name>
    <dbReference type="NCBI Taxonomy" id="1117702"/>
    <lineage>
        <taxon>Bacteria</taxon>
        <taxon>Pseudomonadati</taxon>
        <taxon>Pseudomonadota</taxon>
        <taxon>Alphaproteobacteria</taxon>
        <taxon>Sphingomonadales</taxon>
        <taxon>Sphingomonadaceae</taxon>
        <taxon>Novosphingobium</taxon>
    </lineage>
</organism>
<keyword evidence="1" id="KW-0732">Signal</keyword>
<protein>
    <recommendedName>
        <fullName evidence="4">SMP-30/Gluconolactonase/LRE-like region domain-containing protein</fullName>
    </recommendedName>
</protein>
<dbReference type="OrthoDB" id="114286at2"/>